<evidence type="ECO:0000313" key="4">
    <source>
        <dbReference type="Proteomes" id="UP000054621"/>
    </source>
</evidence>
<dbReference type="InterPro" id="IPR000477">
    <property type="entry name" value="RT_dom"/>
</dbReference>
<dbReference type="GO" id="GO:0003964">
    <property type="term" value="F:RNA-directed DNA polymerase activity"/>
    <property type="evidence" value="ECO:0007669"/>
    <property type="project" value="UniProtKB-KW"/>
</dbReference>
<dbReference type="PANTHER" id="PTHR34047:SF8">
    <property type="entry name" value="PROTEIN YKFC"/>
    <property type="match status" value="1"/>
</dbReference>
<evidence type="ECO:0000259" key="2">
    <source>
        <dbReference type="PROSITE" id="PS50878"/>
    </source>
</evidence>
<dbReference type="Pfam" id="PF00078">
    <property type="entry name" value="RVT_1"/>
    <property type="match status" value="1"/>
</dbReference>
<dbReference type="PANTHER" id="PTHR34047">
    <property type="entry name" value="NUCLEAR INTRON MATURASE 1, MITOCHONDRIAL-RELATED"/>
    <property type="match status" value="1"/>
</dbReference>
<feature type="domain" description="Reverse transcriptase" evidence="2">
    <location>
        <begin position="58"/>
        <end position="324"/>
    </location>
</feature>
<name>A0A0W0YKF5_9GAMM</name>
<dbReference type="InterPro" id="IPR043502">
    <property type="entry name" value="DNA/RNA_pol_sf"/>
</dbReference>
<keyword evidence="3" id="KW-0548">Nucleotidyltransferase</keyword>
<dbReference type="PROSITE" id="PS50878">
    <property type="entry name" value="RT_POL"/>
    <property type="match status" value="1"/>
</dbReference>
<reference evidence="3 4" key="1">
    <citation type="submission" date="2015-11" db="EMBL/GenBank/DDBJ databases">
        <title>Genomic analysis of 38 Legionella species identifies large and diverse effector repertoires.</title>
        <authorList>
            <person name="Burstein D."/>
            <person name="Amaro F."/>
            <person name="Zusman T."/>
            <person name="Lifshitz Z."/>
            <person name="Cohen O."/>
            <person name="Gilbert J.A."/>
            <person name="Pupko T."/>
            <person name="Shuman H.A."/>
            <person name="Segal G."/>
        </authorList>
    </citation>
    <scope>NUCLEOTIDE SEQUENCE [LARGE SCALE GENOMIC DNA]</scope>
    <source>
        <strain evidence="3 4">Mt.St.Helens-4</strain>
    </source>
</reference>
<gene>
    <name evidence="3" type="ORF">Lsai_1808</name>
</gene>
<comment type="similarity">
    <text evidence="1">Belongs to the bacterial reverse transcriptase family.</text>
</comment>
<comment type="caution">
    <text evidence="3">The sequence shown here is derived from an EMBL/GenBank/DDBJ whole genome shotgun (WGS) entry which is preliminary data.</text>
</comment>
<accession>A0A0W0YKF5</accession>
<evidence type="ECO:0000313" key="3">
    <source>
        <dbReference type="EMBL" id="KTD57204.1"/>
    </source>
</evidence>
<keyword evidence="3" id="KW-0695">RNA-directed DNA polymerase</keyword>
<dbReference type="InterPro" id="IPR051083">
    <property type="entry name" value="GrpII_Intron_Splice-Mob/Def"/>
</dbReference>
<dbReference type="Proteomes" id="UP000054621">
    <property type="component" value="Unassembled WGS sequence"/>
</dbReference>
<organism evidence="3 4">
    <name type="scientific">Legionella sainthelensi</name>
    <dbReference type="NCBI Taxonomy" id="28087"/>
    <lineage>
        <taxon>Bacteria</taxon>
        <taxon>Pseudomonadati</taxon>
        <taxon>Pseudomonadota</taxon>
        <taxon>Gammaproteobacteria</taxon>
        <taxon>Legionellales</taxon>
        <taxon>Legionellaceae</taxon>
        <taxon>Legionella</taxon>
    </lineage>
</organism>
<evidence type="ECO:0000256" key="1">
    <source>
        <dbReference type="ARBA" id="ARBA00034120"/>
    </source>
</evidence>
<protein>
    <submittedName>
        <fullName evidence="3">Reverse transcriptase (RNA-dependent DNA polymerase)</fullName>
    </submittedName>
</protein>
<dbReference type="PATRIC" id="fig|28087.4.peg.1935"/>
<sequence>MTYIVTNIMNNEPLIIELQDKTRCMQRITKLYNKLLRSNRIFEQDQAGINISDIYTDKKNITKILIRELLNGSYKPMQYDERKVYINSKMRLIANYSFIDRLLLSILYDLFRERTLNLISPSVYSYISGRSAKQAIQSFCSYLKQIQAPNKQINLYVLRADITNYGGSIPADTHAIFWNYFYDILEEIKDLEQRDCLRIVIEEALRPILHTEDNLPYQKIVGIPVGSPLATLIYNLYLSELDEALSDIPYGFYARYSDDFIYANTDVNQFKEGERRITAILEKLRLRCNPSKNQRFYLTHAGKPSIDSEHFIGSNRIELCGLIIFSDGTRTLKRSIIQKMLERIKHRLINATAMLNPLNLEQKGHALCQIANNLLNENNSFKDPTIQRIFKEVTNRGCLKQIDYAIALIIVELLTGIKGARAFRKIPYATLRNEWHLTSLCREKNYWDQHKFSFRKNGVFTYDKDERFI</sequence>
<dbReference type="eggNOG" id="COG3344">
    <property type="taxonomic scope" value="Bacteria"/>
</dbReference>
<dbReference type="STRING" id="28087.Lsai_1808"/>
<dbReference type="SUPFAM" id="SSF56672">
    <property type="entry name" value="DNA/RNA polymerases"/>
    <property type="match status" value="1"/>
</dbReference>
<dbReference type="EMBL" id="LNYV01000028">
    <property type="protein sequence ID" value="KTD57204.1"/>
    <property type="molecule type" value="Genomic_DNA"/>
</dbReference>
<proteinExistence type="inferred from homology"/>
<dbReference type="AlphaFoldDB" id="A0A0W0YKF5"/>
<keyword evidence="3" id="KW-0808">Transferase</keyword>